<dbReference type="OrthoDB" id="3382693at2"/>
<accession>A0A1M6Z734</accession>
<feature type="domain" description="Methyltransferase" evidence="2">
    <location>
        <begin position="66"/>
        <end position="163"/>
    </location>
</feature>
<name>A0A1M6Z734_9ACTN</name>
<reference evidence="3 4" key="1">
    <citation type="submission" date="2016-11" db="EMBL/GenBank/DDBJ databases">
        <authorList>
            <person name="Jaros S."/>
            <person name="Januszkiewicz K."/>
            <person name="Wedrychowicz H."/>
        </authorList>
    </citation>
    <scope>NUCLEOTIDE SEQUENCE [LARGE SCALE GENOMIC DNA]</scope>
    <source>
        <strain evidence="3 4">CGMCC 4.2025</strain>
    </source>
</reference>
<dbReference type="AlphaFoldDB" id="A0A1M6Z734"/>
<dbReference type="InterPro" id="IPR029063">
    <property type="entry name" value="SAM-dependent_MTases_sf"/>
</dbReference>
<dbReference type="Pfam" id="PF13649">
    <property type="entry name" value="Methyltransf_25"/>
    <property type="match status" value="1"/>
</dbReference>
<dbReference type="CDD" id="cd02440">
    <property type="entry name" value="AdoMet_MTases"/>
    <property type="match status" value="1"/>
</dbReference>
<organism evidence="3 4">
    <name type="scientific">Actinacidiphila paucisporea</name>
    <dbReference type="NCBI Taxonomy" id="310782"/>
    <lineage>
        <taxon>Bacteria</taxon>
        <taxon>Bacillati</taxon>
        <taxon>Actinomycetota</taxon>
        <taxon>Actinomycetes</taxon>
        <taxon>Kitasatosporales</taxon>
        <taxon>Streptomycetaceae</taxon>
        <taxon>Actinacidiphila</taxon>
    </lineage>
</organism>
<dbReference type="GO" id="GO:0032259">
    <property type="term" value="P:methylation"/>
    <property type="evidence" value="ECO:0007669"/>
    <property type="project" value="UniProtKB-KW"/>
</dbReference>
<dbReference type="EMBL" id="FRBI01000003">
    <property type="protein sequence ID" value="SHL26257.1"/>
    <property type="molecule type" value="Genomic_DNA"/>
</dbReference>
<keyword evidence="3" id="KW-0808">Transferase</keyword>
<dbReference type="RefSeq" id="WP_073495024.1">
    <property type="nucleotide sequence ID" value="NZ_FRBI01000003.1"/>
</dbReference>
<dbReference type="Gene3D" id="3.40.50.150">
    <property type="entry name" value="Vaccinia Virus protein VP39"/>
    <property type="match status" value="1"/>
</dbReference>
<proteinExistence type="predicted"/>
<keyword evidence="4" id="KW-1185">Reference proteome</keyword>
<evidence type="ECO:0000256" key="1">
    <source>
        <dbReference type="SAM" id="MobiDB-lite"/>
    </source>
</evidence>
<sequence>MSADATTRHHGPGHAHGSRGHQHTDIDWEAMADTLENAGDLRVPVLRATAARLRELLAPGHEVRRVLDVGSGPGVMACVLAEEFAGAEAVAVDGTPALLDRTLARARRLGLDGRVGVRHADLSEGLDEGPGTADLVWSSMAVHHLGDQQGALDTLAGVLRPGGVLAVAEAVLPTRFLPRDIGLGKPGLQPRLDALQEEWFALMRTELPGYVAASDDWPAMLTRAGLTGVTAFTTLLDIPAPLPAPARGYLRDFLTRLRESMSESLPAEDRRTLDTLLDPSSPQGIAHRSDAFLLAPTTVFAGVRPAA</sequence>
<dbReference type="PANTHER" id="PTHR43591">
    <property type="entry name" value="METHYLTRANSFERASE"/>
    <property type="match status" value="1"/>
</dbReference>
<feature type="region of interest" description="Disordered" evidence="1">
    <location>
        <begin position="1"/>
        <end position="23"/>
    </location>
</feature>
<feature type="compositionally biased region" description="Basic residues" evidence="1">
    <location>
        <begin position="8"/>
        <end position="21"/>
    </location>
</feature>
<dbReference type="InterPro" id="IPR041698">
    <property type="entry name" value="Methyltransf_25"/>
</dbReference>
<dbReference type="SUPFAM" id="SSF53335">
    <property type="entry name" value="S-adenosyl-L-methionine-dependent methyltransferases"/>
    <property type="match status" value="1"/>
</dbReference>
<dbReference type="Proteomes" id="UP000184111">
    <property type="component" value="Unassembled WGS sequence"/>
</dbReference>
<evidence type="ECO:0000313" key="4">
    <source>
        <dbReference type="Proteomes" id="UP000184111"/>
    </source>
</evidence>
<evidence type="ECO:0000259" key="2">
    <source>
        <dbReference type="Pfam" id="PF13649"/>
    </source>
</evidence>
<dbReference type="GO" id="GO:0008168">
    <property type="term" value="F:methyltransferase activity"/>
    <property type="evidence" value="ECO:0007669"/>
    <property type="project" value="UniProtKB-KW"/>
</dbReference>
<dbReference type="STRING" id="310782.SAMN05216499_103240"/>
<keyword evidence="3" id="KW-0489">Methyltransferase</keyword>
<gene>
    <name evidence="3" type="ORF">SAMN05216499_103240</name>
</gene>
<protein>
    <submittedName>
        <fullName evidence="3">Methyltransferase domain-containing protein</fullName>
    </submittedName>
</protein>
<evidence type="ECO:0000313" key="3">
    <source>
        <dbReference type="EMBL" id="SHL26257.1"/>
    </source>
</evidence>